<dbReference type="PRINTS" id="PR00455">
    <property type="entry name" value="HTHTETR"/>
</dbReference>
<feature type="DNA-binding region" description="H-T-H motif" evidence="2">
    <location>
        <begin position="31"/>
        <end position="50"/>
    </location>
</feature>
<organism evidence="4 5">
    <name type="scientific">Spongisporangium articulatum</name>
    <dbReference type="NCBI Taxonomy" id="3362603"/>
    <lineage>
        <taxon>Bacteria</taxon>
        <taxon>Bacillati</taxon>
        <taxon>Actinomycetota</taxon>
        <taxon>Actinomycetes</taxon>
        <taxon>Kineosporiales</taxon>
        <taxon>Kineosporiaceae</taxon>
        <taxon>Spongisporangium</taxon>
    </lineage>
</organism>
<evidence type="ECO:0000256" key="2">
    <source>
        <dbReference type="PROSITE-ProRule" id="PRU00335"/>
    </source>
</evidence>
<dbReference type="PROSITE" id="PS50977">
    <property type="entry name" value="HTH_TETR_2"/>
    <property type="match status" value="1"/>
</dbReference>
<dbReference type="InterPro" id="IPR036271">
    <property type="entry name" value="Tet_transcr_reg_TetR-rel_C_sf"/>
</dbReference>
<sequence>MPEVREPADRRTQLLDAAARCFAGGGFHATTIAEISLEAGCSPGLLYRYFKGKEELVTALVEREAERTVRALRAVAAEGDVLAGLYRLHESLTQRDHGGSAPLHVQIIAEASRGTAVTASVRRHFADVTDALTATLKVAQQAGVVDDDLDAATLARLLVATASGLTVLRAVDGDGAPDAGATAVLVARLLRPQKPTQPAPEDVR</sequence>
<dbReference type="EMBL" id="JBITLV010000004">
    <property type="protein sequence ID" value="MFI7587941.1"/>
    <property type="molecule type" value="Genomic_DNA"/>
</dbReference>
<dbReference type="Gene3D" id="1.10.357.10">
    <property type="entry name" value="Tetracycline Repressor, domain 2"/>
    <property type="match status" value="1"/>
</dbReference>
<accession>A0ABW8ANL6</accession>
<evidence type="ECO:0000313" key="5">
    <source>
        <dbReference type="Proteomes" id="UP001612915"/>
    </source>
</evidence>
<gene>
    <name evidence="4" type="ORF">ACIB24_12785</name>
</gene>
<dbReference type="SUPFAM" id="SSF46689">
    <property type="entry name" value="Homeodomain-like"/>
    <property type="match status" value="1"/>
</dbReference>
<keyword evidence="1 2" id="KW-0238">DNA-binding</keyword>
<evidence type="ECO:0000313" key="4">
    <source>
        <dbReference type="EMBL" id="MFI7587941.1"/>
    </source>
</evidence>
<dbReference type="Proteomes" id="UP001612915">
    <property type="component" value="Unassembled WGS sequence"/>
</dbReference>
<evidence type="ECO:0000256" key="1">
    <source>
        <dbReference type="ARBA" id="ARBA00023125"/>
    </source>
</evidence>
<dbReference type="InterPro" id="IPR001647">
    <property type="entry name" value="HTH_TetR"/>
</dbReference>
<dbReference type="SUPFAM" id="SSF48498">
    <property type="entry name" value="Tetracyclin repressor-like, C-terminal domain"/>
    <property type="match status" value="1"/>
</dbReference>
<dbReference type="Pfam" id="PF00440">
    <property type="entry name" value="TetR_N"/>
    <property type="match status" value="1"/>
</dbReference>
<dbReference type="PANTHER" id="PTHR30055:SF229">
    <property type="entry name" value="HTH-TYPE TRANSCRIPTIONAL REPRESSOR RV1474C"/>
    <property type="match status" value="1"/>
</dbReference>
<protein>
    <submittedName>
        <fullName evidence="4">TetR/AcrR family transcriptional regulator</fullName>
    </submittedName>
</protein>
<dbReference type="PANTHER" id="PTHR30055">
    <property type="entry name" value="HTH-TYPE TRANSCRIPTIONAL REGULATOR RUTR"/>
    <property type="match status" value="1"/>
</dbReference>
<feature type="domain" description="HTH tetR-type" evidence="3">
    <location>
        <begin position="8"/>
        <end position="68"/>
    </location>
</feature>
<dbReference type="InterPro" id="IPR050109">
    <property type="entry name" value="HTH-type_TetR-like_transc_reg"/>
</dbReference>
<comment type="caution">
    <text evidence="4">The sequence shown here is derived from an EMBL/GenBank/DDBJ whole genome shotgun (WGS) entry which is preliminary data.</text>
</comment>
<proteinExistence type="predicted"/>
<keyword evidence="5" id="KW-1185">Reference proteome</keyword>
<name>A0ABW8ANL6_9ACTN</name>
<dbReference type="RefSeq" id="WP_398280620.1">
    <property type="nucleotide sequence ID" value="NZ_JBITLV010000004.1"/>
</dbReference>
<reference evidence="4 5" key="1">
    <citation type="submission" date="2024-10" db="EMBL/GenBank/DDBJ databases">
        <title>The Natural Products Discovery Center: Release of the First 8490 Sequenced Strains for Exploring Actinobacteria Biosynthetic Diversity.</title>
        <authorList>
            <person name="Kalkreuter E."/>
            <person name="Kautsar S.A."/>
            <person name="Yang D."/>
            <person name="Bader C.D."/>
            <person name="Teijaro C.N."/>
            <person name="Fluegel L."/>
            <person name="Davis C.M."/>
            <person name="Simpson J.R."/>
            <person name="Lauterbach L."/>
            <person name="Steele A.D."/>
            <person name="Gui C."/>
            <person name="Meng S."/>
            <person name="Li G."/>
            <person name="Viehrig K."/>
            <person name="Ye F."/>
            <person name="Su P."/>
            <person name="Kiefer A.F."/>
            <person name="Nichols A."/>
            <person name="Cepeda A.J."/>
            <person name="Yan W."/>
            <person name="Fan B."/>
            <person name="Jiang Y."/>
            <person name="Adhikari A."/>
            <person name="Zheng C.-J."/>
            <person name="Schuster L."/>
            <person name="Cowan T.M."/>
            <person name="Smanski M.J."/>
            <person name="Chevrette M.G."/>
            <person name="De Carvalho L.P.S."/>
            <person name="Shen B."/>
        </authorList>
    </citation>
    <scope>NUCLEOTIDE SEQUENCE [LARGE SCALE GENOMIC DNA]</scope>
    <source>
        <strain evidence="4 5">NPDC049639</strain>
    </source>
</reference>
<dbReference type="InterPro" id="IPR009057">
    <property type="entry name" value="Homeodomain-like_sf"/>
</dbReference>
<evidence type="ECO:0000259" key="3">
    <source>
        <dbReference type="PROSITE" id="PS50977"/>
    </source>
</evidence>